<gene>
    <name evidence="1" type="ORF">BKM63_06585</name>
</gene>
<evidence type="ECO:0000313" key="1">
    <source>
        <dbReference type="EMBL" id="OIV42540.1"/>
    </source>
</evidence>
<keyword evidence="2" id="KW-1185">Reference proteome</keyword>
<proteinExistence type="predicted"/>
<name>A0A1J7CLT9_FLAJO</name>
<dbReference type="AlphaFoldDB" id="A0A1J7CLT9"/>
<evidence type="ECO:0000313" key="2">
    <source>
        <dbReference type="Proteomes" id="UP000182826"/>
    </source>
</evidence>
<comment type="caution">
    <text evidence="1">The sequence shown here is derived from an EMBL/GenBank/DDBJ whole genome shotgun (WGS) entry which is preliminary data.</text>
</comment>
<dbReference type="Proteomes" id="UP000182826">
    <property type="component" value="Unassembled WGS sequence"/>
</dbReference>
<reference evidence="1 2" key="1">
    <citation type="submission" date="2016-10" db="EMBL/GenBank/DDBJ databases">
        <title>Draft Genome Sequence of Rhizobacteria Flavobacterium johnsoniae CI04.</title>
        <authorList>
            <person name="Bravo J.I."/>
            <person name="Lozano G.L."/>
            <person name="Handelsman J."/>
        </authorList>
    </citation>
    <scope>NUCLEOTIDE SEQUENCE [LARGE SCALE GENOMIC DNA]</scope>
    <source>
        <strain evidence="1 2">CI04</strain>
    </source>
</reference>
<dbReference type="EMBL" id="MLFK01000005">
    <property type="protein sequence ID" value="OIV42540.1"/>
    <property type="molecule type" value="Genomic_DNA"/>
</dbReference>
<accession>A0A1J7CLT9</accession>
<organism evidence="1 2">
    <name type="scientific">Flavobacterium johnsoniae</name>
    <name type="common">Cytophaga johnsonae</name>
    <dbReference type="NCBI Taxonomy" id="986"/>
    <lineage>
        <taxon>Bacteria</taxon>
        <taxon>Pseudomonadati</taxon>
        <taxon>Bacteroidota</taxon>
        <taxon>Flavobacteriia</taxon>
        <taxon>Flavobacteriales</taxon>
        <taxon>Flavobacteriaceae</taxon>
        <taxon>Flavobacterium</taxon>
    </lineage>
</organism>
<sequence>MYKKHLIKKRQLFFADIALKQHFMIKRKNKHVNNIYSAAIISSYDPKWQNTNCFLPCILSDFFFSKVIFLPKPKPKKAVN</sequence>
<protein>
    <submittedName>
        <fullName evidence="1">Uncharacterized protein</fullName>
    </submittedName>
</protein>